<keyword evidence="5 10" id="KW-0067">ATP-binding</keyword>
<proteinExistence type="inferred from homology"/>
<dbReference type="InterPro" id="IPR013506">
    <property type="entry name" value="Topo_IIA_bsu_dom2"/>
</dbReference>
<dbReference type="InterPro" id="IPR002288">
    <property type="entry name" value="DNA_gyrase_B_C"/>
</dbReference>
<comment type="subcellular location">
    <subcellularLocation>
        <location evidence="10">Cytoplasm</location>
    </subcellularLocation>
</comment>
<dbReference type="Pfam" id="PF00204">
    <property type="entry name" value="DNA_gyraseB"/>
    <property type="match status" value="1"/>
</dbReference>
<evidence type="ECO:0000256" key="9">
    <source>
        <dbReference type="ARBA" id="ARBA00023235"/>
    </source>
</evidence>
<dbReference type="InterPro" id="IPR011557">
    <property type="entry name" value="GyrB"/>
</dbReference>
<feature type="binding site" evidence="10">
    <location>
        <position position="502"/>
    </location>
    <ligand>
        <name>Mg(2+)</name>
        <dbReference type="ChEBI" id="CHEBI:18420"/>
        <label>1</label>
        <note>catalytic</note>
    </ligand>
</feature>
<dbReference type="GO" id="GO:0005737">
    <property type="term" value="C:cytoplasm"/>
    <property type="evidence" value="ECO:0007669"/>
    <property type="project" value="UniProtKB-SubCell"/>
</dbReference>
<dbReference type="InterPro" id="IPR000565">
    <property type="entry name" value="Topo_IIA_B"/>
</dbReference>
<dbReference type="NCBIfam" id="NF011501">
    <property type="entry name" value="PRK14939.1"/>
    <property type="match status" value="1"/>
</dbReference>
<evidence type="ECO:0000256" key="8">
    <source>
        <dbReference type="ARBA" id="ARBA00023125"/>
    </source>
</evidence>
<feature type="binding site" evidence="10">
    <location>
        <position position="504"/>
    </location>
    <ligand>
        <name>Mg(2+)</name>
        <dbReference type="ChEBI" id="CHEBI:18420"/>
        <label>2</label>
    </ligand>
</feature>
<dbReference type="InterPro" id="IPR034160">
    <property type="entry name" value="TOPRIM_GyrB"/>
</dbReference>
<feature type="binding site" evidence="10">
    <location>
        <position position="429"/>
    </location>
    <ligand>
        <name>Mg(2+)</name>
        <dbReference type="ChEBI" id="CHEBI:18420"/>
        <label>1</label>
        <note>catalytic</note>
    </ligand>
</feature>
<dbReference type="InterPro" id="IPR003594">
    <property type="entry name" value="HATPase_dom"/>
</dbReference>
<dbReference type="Pfam" id="PF00986">
    <property type="entry name" value="DNA_gyraseB_C"/>
    <property type="match status" value="1"/>
</dbReference>
<protein>
    <recommendedName>
        <fullName evidence="10">DNA gyrase subunit B</fullName>
        <ecNumber evidence="10">5.6.2.2</ecNumber>
    </recommendedName>
</protein>
<dbReference type="Pfam" id="PF01751">
    <property type="entry name" value="Toprim"/>
    <property type="match status" value="1"/>
</dbReference>
<dbReference type="NCBIfam" id="TIGR01059">
    <property type="entry name" value="gyrB"/>
    <property type="match status" value="1"/>
</dbReference>
<organism evidence="12 13">
    <name type="scientific">Loofah witches'-broom phytoplasma</name>
    <dbReference type="NCBI Taxonomy" id="35773"/>
    <lineage>
        <taxon>Bacteria</taxon>
        <taxon>Bacillati</taxon>
        <taxon>Mycoplasmatota</taxon>
        <taxon>Mollicutes</taxon>
        <taxon>Acholeplasmatales</taxon>
        <taxon>Acholeplasmataceae</taxon>
        <taxon>Candidatus Phytoplasma</taxon>
        <taxon>16SrVIII (Loofah witches'-broom group)</taxon>
    </lineage>
</organism>
<dbReference type="CDD" id="cd03366">
    <property type="entry name" value="TOPRIM_TopoIIA_GyrB"/>
    <property type="match status" value="1"/>
</dbReference>
<reference evidence="12" key="1">
    <citation type="submission" date="2020-06" db="EMBL/GenBank/DDBJ databases">
        <title>Complete genome sequence of Candidatus Phytoplasma luffae NCHU2019.</title>
        <authorList>
            <person name="Cho S.-T."/>
            <person name="Tan C.-M."/>
            <person name="Li J.-R."/>
            <person name="Chien Y.-Y."/>
            <person name="Chiu Y.-C."/>
            <person name="Yang J.-Y."/>
            <person name="Kuo C.-H."/>
        </authorList>
    </citation>
    <scope>NUCLEOTIDE SEQUENCE</scope>
    <source>
        <strain evidence="12">NCHU2019</strain>
    </source>
</reference>
<evidence type="ECO:0000256" key="5">
    <source>
        <dbReference type="ARBA" id="ARBA00022840"/>
    </source>
</evidence>
<dbReference type="InterPro" id="IPR018522">
    <property type="entry name" value="TopoIIA_CS"/>
</dbReference>
<evidence type="ECO:0000256" key="10">
    <source>
        <dbReference type="HAMAP-Rule" id="MF_01898"/>
    </source>
</evidence>
<accession>A0A975ILU9</accession>
<keyword evidence="10" id="KW-0963">Cytoplasm</keyword>
<dbReference type="InterPro" id="IPR001241">
    <property type="entry name" value="Topo_IIA"/>
</dbReference>
<dbReference type="NCBIfam" id="NF004189">
    <property type="entry name" value="PRK05644.1"/>
    <property type="match status" value="1"/>
</dbReference>
<feature type="domain" description="Histidine kinase/HSP90-like ATPase" evidence="11">
    <location>
        <begin position="34"/>
        <end position="178"/>
    </location>
</feature>
<feature type="site" description="Interaction with DNA" evidence="10">
    <location>
        <position position="457"/>
    </location>
</feature>
<dbReference type="SUPFAM" id="SSF54211">
    <property type="entry name" value="Ribosomal protein S5 domain 2-like"/>
    <property type="match status" value="1"/>
</dbReference>
<dbReference type="SMART" id="SM00387">
    <property type="entry name" value="HATPase_c"/>
    <property type="match status" value="1"/>
</dbReference>
<keyword evidence="7 10" id="KW-0799">Topoisomerase</keyword>
<dbReference type="InterPro" id="IPR013759">
    <property type="entry name" value="Topo_IIA_B_C"/>
</dbReference>
<dbReference type="GO" id="GO:0005524">
    <property type="term" value="F:ATP binding"/>
    <property type="evidence" value="ECO:0007669"/>
    <property type="project" value="UniProtKB-UniRule"/>
</dbReference>
<sequence>MTMIKDKIYNADSIQILEGLEAVRKRPGMYIGSISDKGLYHLVWEILDNSIDESLAGFADEISLEILNDNVIRISDNGRGIPVDIHSQTNKPAVETILTTLHAGGKFDKKNYQISGGLHGVGASVVNALSSWFSVEIHRDNKIYYQKYEKGAPIMPLTKKGTTTKRGTIITFTPDSSIFTNMDTFVYKLDVLKERVQQISFLNKKIKLNIIDRTVQPSKEFNFHYKNGIKEYILSLNQNKKVLNNIFYQEYNDNNLFYEIAFQYSENYSSNVYSFVNNIPTKEGGTHEEGFKIALNRILNKYAKDKNILKKETNLISDDTLEGILVIISLKHPEPLFEGQVKNKLGNQEVRQFISKTFGEFFESYLLENPQEAKKILEKCTIAMKARIAAKKAREITRKKNSLELLNFNSKLTDCHNKDPENSELYIVEGDSAGGSAKQGRDSKFQAILPLRGKIINVEKSRLDKVLSNNEIVSLIQAIGTGIDKEFNLQKARYNRIIIMTDADVDGAHIRTLLLTFFFRNLRSLIENGYIYFAQPPLYKVQQNKKNQYFYNEKEYKEYLDKMKKENKTVSSQRYKGLGEMNPEQLWETTMNPLTRTLLKVHLEDAVEADKVFDKLMGKLVEQRKIFIEENATEAQIDI</sequence>
<evidence type="ECO:0000313" key="12">
    <source>
        <dbReference type="EMBL" id="QTX02708.1"/>
    </source>
</evidence>
<keyword evidence="9 10" id="KW-0413">Isomerase</keyword>
<comment type="similarity">
    <text evidence="2 10">Belongs to the type II topoisomerase GyrB family.</text>
</comment>
<name>A0A975ILU9_LOWBP</name>
<dbReference type="PRINTS" id="PR00418">
    <property type="entry name" value="TPI2FAMILY"/>
</dbReference>
<dbReference type="PRINTS" id="PR01159">
    <property type="entry name" value="DNAGYRASEB"/>
</dbReference>
<comment type="miscellaneous">
    <text evidence="10">Few gyrases are as efficient as E.coli at forming negative supercoils. Not all organisms have 2 type II topoisomerases; in organisms with a single type II topoisomerase this enzyme also has to decatenate newly replicated chromosomes.</text>
</comment>
<evidence type="ECO:0000256" key="6">
    <source>
        <dbReference type="ARBA" id="ARBA00022842"/>
    </source>
</evidence>
<evidence type="ECO:0000256" key="2">
    <source>
        <dbReference type="ARBA" id="ARBA00010708"/>
    </source>
</evidence>
<evidence type="ECO:0000259" key="11">
    <source>
        <dbReference type="SMART" id="SM00387"/>
    </source>
</evidence>
<dbReference type="InterPro" id="IPR020568">
    <property type="entry name" value="Ribosomal_Su5_D2-typ_SF"/>
</dbReference>
<keyword evidence="13" id="KW-1185">Reference proteome</keyword>
<evidence type="ECO:0000256" key="3">
    <source>
        <dbReference type="ARBA" id="ARBA00022723"/>
    </source>
</evidence>
<dbReference type="Gene3D" id="3.30.230.10">
    <property type="match status" value="1"/>
</dbReference>
<dbReference type="EC" id="5.6.2.2" evidence="10"/>
<dbReference type="PANTHER" id="PTHR45866:SF1">
    <property type="entry name" value="DNA GYRASE SUBUNIT B, MITOCHONDRIAL"/>
    <property type="match status" value="1"/>
</dbReference>
<comment type="subunit">
    <text evidence="10">Heterotetramer, composed of two GyrA and two GyrB chains. In the heterotetramer, GyrA contains the active site tyrosine that forms a transient covalent intermediate with DNA, while GyrB binds cofactors and catalyzes ATP hydrolysis.</text>
</comment>
<dbReference type="Pfam" id="PF02518">
    <property type="entry name" value="HATPase_c"/>
    <property type="match status" value="1"/>
</dbReference>
<dbReference type="FunFam" id="3.40.50.670:FF:000002">
    <property type="entry name" value="DNA gyrase subunit B"/>
    <property type="match status" value="1"/>
</dbReference>
<feature type="binding site" evidence="10">
    <location>
        <position position="502"/>
    </location>
    <ligand>
        <name>Mg(2+)</name>
        <dbReference type="ChEBI" id="CHEBI:18420"/>
        <label>2</label>
    </ligand>
</feature>
<comment type="function">
    <text evidence="10">A type II topoisomerase that negatively supercoils closed circular double-stranded (ds) DNA in an ATP-dependent manner to modulate DNA topology and maintain chromosomes in an underwound state. Negative supercoiling favors strand separation, and DNA replication, transcription, recombination and repair, all of which involve strand separation. Also able to catalyze the interconversion of other topological isomers of dsDNA rings, including catenanes and knotted rings. Type II topoisomerases break and join 2 DNA strands simultaneously in an ATP-dependent manner.</text>
</comment>
<dbReference type="Proteomes" id="UP000672038">
    <property type="component" value="Chromosome"/>
</dbReference>
<feature type="site" description="Interaction with DNA" evidence="10">
    <location>
        <position position="454"/>
    </location>
</feature>
<evidence type="ECO:0000256" key="7">
    <source>
        <dbReference type="ARBA" id="ARBA00023029"/>
    </source>
</evidence>
<dbReference type="KEGG" id="pluf:LFWB_1380"/>
<comment type="cofactor">
    <cofactor evidence="10">
        <name>Mg(2+)</name>
        <dbReference type="ChEBI" id="CHEBI:18420"/>
    </cofactor>
    <cofactor evidence="10">
        <name>Mn(2+)</name>
        <dbReference type="ChEBI" id="CHEBI:29035"/>
    </cofactor>
    <cofactor evidence="10">
        <name>Ca(2+)</name>
        <dbReference type="ChEBI" id="CHEBI:29108"/>
    </cofactor>
    <text evidence="10">Binds two Mg(2+) per subunit. The magnesium ions form salt bridges with both the protein and the DNA. Can also accept other divalent metal cations, such as Mn(2+) or Ca(2+).</text>
</comment>
<dbReference type="GO" id="GO:0034335">
    <property type="term" value="F:DNA negative supercoiling activity"/>
    <property type="evidence" value="ECO:0007669"/>
    <property type="project" value="UniProtKB-ARBA"/>
</dbReference>
<dbReference type="SMART" id="SM00433">
    <property type="entry name" value="TOP2c"/>
    <property type="match status" value="1"/>
</dbReference>
<dbReference type="FunFam" id="3.30.565.10:FF:000002">
    <property type="entry name" value="DNA gyrase subunit B"/>
    <property type="match status" value="1"/>
</dbReference>
<dbReference type="InterPro" id="IPR014721">
    <property type="entry name" value="Ribsml_uS5_D2-typ_fold_subgr"/>
</dbReference>
<keyword evidence="8" id="KW-0238">DNA-binding</keyword>
<dbReference type="SUPFAM" id="SSF56719">
    <property type="entry name" value="Type II DNA topoisomerase"/>
    <property type="match status" value="1"/>
</dbReference>
<dbReference type="AlphaFoldDB" id="A0A975ILU9"/>
<dbReference type="HAMAP" id="MF_01898">
    <property type="entry name" value="GyrB"/>
    <property type="match status" value="1"/>
</dbReference>
<keyword evidence="4 10" id="KW-0547">Nucleotide-binding</keyword>
<dbReference type="GO" id="GO:0006261">
    <property type="term" value="P:DNA-templated DNA replication"/>
    <property type="evidence" value="ECO:0007669"/>
    <property type="project" value="UniProtKB-UniRule"/>
</dbReference>
<dbReference type="InterPro" id="IPR006171">
    <property type="entry name" value="TOPRIM_dom"/>
</dbReference>
<evidence type="ECO:0000256" key="1">
    <source>
        <dbReference type="ARBA" id="ARBA00000185"/>
    </source>
</evidence>
<keyword evidence="3 10" id="KW-0479">Metal-binding</keyword>
<dbReference type="Gene3D" id="3.30.565.10">
    <property type="entry name" value="Histidine kinase-like ATPase, C-terminal domain"/>
    <property type="match status" value="1"/>
</dbReference>
<dbReference type="PANTHER" id="PTHR45866">
    <property type="entry name" value="DNA GYRASE/TOPOISOMERASE SUBUNIT B"/>
    <property type="match status" value="1"/>
</dbReference>
<dbReference type="GO" id="GO:0005694">
    <property type="term" value="C:chromosome"/>
    <property type="evidence" value="ECO:0007669"/>
    <property type="project" value="InterPro"/>
</dbReference>
<dbReference type="CDD" id="cd00822">
    <property type="entry name" value="TopoII_Trans_DNA_gyrase"/>
    <property type="match status" value="1"/>
</dbReference>
<dbReference type="SUPFAM" id="SSF55874">
    <property type="entry name" value="ATPase domain of HSP90 chaperone/DNA topoisomerase II/histidine kinase"/>
    <property type="match status" value="1"/>
</dbReference>
<dbReference type="GO" id="GO:0003677">
    <property type="term" value="F:DNA binding"/>
    <property type="evidence" value="ECO:0007669"/>
    <property type="project" value="UniProtKB-KW"/>
</dbReference>
<dbReference type="CDD" id="cd16928">
    <property type="entry name" value="HATPase_GyrB-like"/>
    <property type="match status" value="1"/>
</dbReference>
<dbReference type="GO" id="GO:0046872">
    <property type="term" value="F:metal ion binding"/>
    <property type="evidence" value="ECO:0007669"/>
    <property type="project" value="UniProtKB-KW"/>
</dbReference>
<dbReference type="Gene3D" id="3.40.50.670">
    <property type="match status" value="1"/>
</dbReference>
<comment type="catalytic activity">
    <reaction evidence="1 10">
        <text>ATP-dependent breakage, passage and rejoining of double-stranded DNA.</text>
        <dbReference type="EC" id="5.6.2.2"/>
    </reaction>
</comment>
<dbReference type="EMBL" id="CP054393">
    <property type="protein sequence ID" value="QTX02708.1"/>
    <property type="molecule type" value="Genomic_DNA"/>
</dbReference>
<evidence type="ECO:0000256" key="4">
    <source>
        <dbReference type="ARBA" id="ARBA00022741"/>
    </source>
</evidence>
<keyword evidence="6 10" id="KW-0460">Magnesium</keyword>
<evidence type="ECO:0000313" key="13">
    <source>
        <dbReference type="Proteomes" id="UP000672038"/>
    </source>
</evidence>
<gene>
    <name evidence="10 12" type="primary">gyrB</name>
    <name evidence="12" type="ORF">LFWB_1380</name>
</gene>
<dbReference type="PROSITE" id="PS00177">
    <property type="entry name" value="TOPOISOMERASE_II"/>
    <property type="match status" value="1"/>
</dbReference>
<dbReference type="InterPro" id="IPR013760">
    <property type="entry name" value="Topo_IIA-like_dom_sf"/>
</dbReference>
<dbReference type="InterPro" id="IPR036890">
    <property type="entry name" value="HATPase_C_sf"/>
</dbReference>
<dbReference type="GO" id="GO:0006265">
    <property type="term" value="P:DNA topological change"/>
    <property type="evidence" value="ECO:0007669"/>
    <property type="project" value="UniProtKB-UniRule"/>
</dbReference>